<dbReference type="EMBL" id="JAWCTQ010000009">
    <property type="protein sequence ID" value="MDT9682334.1"/>
    <property type="molecule type" value="Genomic_DNA"/>
</dbReference>
<dbReference type="Proteomes" id="UP001250181">
    <property type="component" value="Unassembled WGS sequence"/>
</dbReference>
<reference evidence="1 2" key="1">
    <citation type="submission" date="2023-09" db="EMBL/GenBank/DDBJ databases">
        <title>Streptomyces sp. nov.: A antagonism against Alternaria gaisen Producing Streptochlin, Isolated from Tamarix root soil.</title>
        <authorList>
            <person name="Chen Y."/>
        </authorList>
    </citation>
    <scope>NUCLEOTIDE SEQUENCE [LARGE SCALE GENOMIC DNA]</scope>
    <source>
        <strain evidence="1 2">TRM76323</strain>
    </source>
</reference>
<keyword evidence="2" id="KW-1185">Reference proteome</keyword>
<protein>
    <submittedName>
        <fullName evidence="1">Uncharacterized protein</fullName>
    </submittedName>
</protein>
<evidence type="ECO:0000313" key="2">
    <source>
        <dbReference type="Proteomes" id="UP001250181"/>
    </source>
</evidence>
<accession>A0ABU3QHX2</accession>
<organism evidence="1 2">
    <name type="scientific">Streptomyces tamarix</name>
    <dbReference type="NCBI Taxonomy" id="3078565"/>
    <lineage>
        <taxon>Bacteria</taxon>
        <taxon>Bacillati</taxon>
        <taxon>Actinomycetota</taxon>
        <taxon>Actinomycetes</taxon>
        <taxon>Kitasatosporales</taxon>
        <taxon>Streptomycetaceae</taxon>
        <taxon>Streptomyces</taxon>
    </lineage>
</organism>
<evidence type="ECO:0000313" key="1">
    <source>
        <dbReference type="EMBL" id="MDT9682334.1"/>
    </source>
</evidence>
<proteinExistence type="predicted"/>
<comment type="caution">
    <text evidence="1">The sequence shown here is derived from an EMBL/GenBank/DDBJ whole genome shotgun (WGS) entry which is preliminary data.</text>
</comment>
<name>A0ABU3QHX2_9ACTN</name>
<gene>
    <name evidence="1" type="ORF">RND61_09630</name>
</gene>
<sequence length="62" mass="6970">MAAAGTDRGQTLTAALDNPDGDALYRRQYAGAEAEDQRRRAAEREARRPVCKRCGRKFTDER</sequence>
<dbReference type="RefSeq" id="WP_315877422.1">
    <property type="nucleotide sequence ID" value="NZ_JAWCTQ010000009.1"/>
</dbReference>